<evidence type="ECO:0000313" key="3">
    <source>
        <dbReference type="Proteomes" id="UP000203380"/>
    </source>
</evidence>
<feature type="compositionally biased region" description="Basic and acidic residues" evidence="1">
    <location>
        <begin position="1"/>
        <end position="18"/>
    </location>
</feature>
<organism evidence="2 3">
    <name type="scientific">Wuhan horsefly Virus</name>
    <dbReference type="NCBI Taxonomy" id="1608139"/>
    <lineage>
        <taxon>Viruses</taxon>
        <taxon>Riboviria</taxon>
        <taxon>Orthornavirae</taxon>
        <taxon>Negarnaviricota</taxon>
        <taxon>Polyploviricotina</taxon>
        <taxon>Bunyaviricetes</taxon>
        <taxon>Hareavirales</taxon>
        <taxon>Phenuiviridae</taxon>
        <taxon>Horwuvirus</taxon>
        <taxon>Horwuvirus wuhanense</taxon>
    </lineage>
</organism>
<name>A0A0B5KS73_9VIRU</name>
<dbReference type="GeneID" id="29140384"/>
<feature type="region of interest" description="Disordered" evidence="1">
    <location>
        <begin position="1"/>
        <end position="34"/>
    </location>
</feature>
<reference evidence="2 3" key="1">
    <citation type="journal article" date="2015" name="Elife">
        <title>Unprecedented genomic diversity of RNA viruses in arthropods reveals the ancestry of negative-sense RNA viruses.</title>
        <authorList>
            <person name="Li C.X."/>
            <person name="Shi M."/>
            <person name="Tian J.H."/>
            <person name="Lin X.D."/>
            <person name="Kang Y.J."/>
            <person name="Chen L.J."/>
            <person name="Qin X.C."/>
            <person name="Xu J."/>
            <person name="Holmes E.C."/>
            <person name="Zhang Y.Z."/>
        </authorList>
    </citation>
    <scope>NUCLEOTIDE SEQUENCE [LARGE SCALE GENOMIC DNA]</scope>
    <source>
        <strain evidence="2 3">JJ2-1</strain>
    </source>
</reference>
<proteinExistence type="predicted"/>
<keyword evidence="3" id="KW-1185">Reference proteome</keyword>
<dbReference type="EMBL" id="KM817750">
    <property type="protein sequence ID" value="AJG39321.1"/>
    <property type="molecule type" value="Viral_cRNA"/>
</dbReference>
<evidence type="ECO:0000313" key="2">
    <source>
        <dbReference type="EMBL" id="AJG39321.1"/>
    </source>
</evidence>
<gene>
    <name evidence="2" type="primary">NSs</name>
</gene>
<sequence length="359" mass="40962">MLKKYLKEKSKKDKKRENTLVVSTAGEASHSRGAIPKTQRIIRYSQRELKEQDKILQQKNNGDIGNMDSVRERIFESHYRSMETTPSELKGMLELLSYYPRAPTETFTSLKISSPVQVTDGLSIMEIINGERISTGWKHPVGFVGFPRIIFIFNACSPDDPGVIIVSLTHKGIKDPCGATLKRFTGPVNKTWSIAFSLKHMVAIQDIEKLQIHCLVEDSNREDSVIGKLDMHFTLDLSTTPMIINYPETTYYIHPELDVKKYIEEIDKASIKKFREEDEARLLRTRNYAISKSTGVDDSIHIQPSAPMNENEKIIINLDPKIDDGFNLKSNKGADSLHTTQEEEIRRKLRDLAIRGKKQ</sequence>
<dbReference type="RefSeq" id="YP_009305137.1">
    <property type="nucleotide sequence ID" value="NC_031314.1"/>
</dbReference>
<protein>
    <submittedName>
        <fullName evidence="2">Nonstructural protein</fullName>
    </submittedName>
</protein>
<evidence type="ECO:0000256" key="1">
    <source>
        <dbReference type="SAM" id="MobiDB-lite"/>
    </source>
</evidence>
<dbReference type="KEGG" id="vg:29140384"/>
<dbReference type="Proteomes" id="UP000203380">
    <property type="component" value="Genome"/>
</dbReference>
<accession>A0A0B5KS73</accession>